<keyword evidence="2" id="KW-1185">Reference proteome</keyword>
<accession>A0A3N0IBP1</accession>
<proteinExistence type="predicted"/>
<organism evidence="1 2">
    <name type="scientific">Slackia isoflavoniconvertens</name>
    <dbReference type="NCBI Taxonomy" id="572010"/>
    <lineage>
        <taxon>Bacteria</taxon>
        <taxon>Bacillati</taxon>
        <taxon>Actinomycetota</taxon>
        <taxon>Coriobacteriia</taxon>
        <taxon>Eggerthellales</taxon>
        <taxon>Eggerthellaceae</taxon>
        <taxon>Slackia</taxon>
    </lineage>
</organism>
<dbReference type="Proteomes" id="UP000271472">
    <property type="component" value="Unassembled WGS sequence"/>
</dbReference>
<evidence type="ECO:0000313" key="2">
    <source>
        <dbReference type="Proteomes" id="UP000271472"/>
    </source>
</evidence>
<gene>
    <name evidence="1" type="ORF">DMP05_06410</name>
</gene>
<protein>
    <submittedName>
        <fullName evidence="1">Uncharacterized protein</fullName>
    </submittedName>
</protein>
<reference evidence="2" key="1">
    <citation type="submission" date="2018-05" db="EMBL/GenBank/DDBJ databases">
        <title>Genome Sequencing of selected type strains of the family Eggerthellaceae.</title>
        <authorList>
            <person name="Danylec N."/>
            <person name="Stoll D.A."/>
            <person name="Doetsch A."/>
            <person name="Huch M."/>
        </authorList>
    </citation>
    <scope>NUCLEOTIDE SEQUENCE [LARGE SCALE GENOMIC DNA]</scope>
    <source>
        <strain evidence="2">DSM 22006</strain>
    </source>
</reference>
<dbReference type="AlphaFoldDB" id="A0A3N0IBP1"/>
<comment type="caution">
    <text evidence="1">The sequence shown here is derived from an EMBL/GenBank/DDBJ whole genome shotgun (WGS) entry which is preliminary data.</text>
</comment>
<dbReference type="EMBL" id="QIBZ01000010">
    <property type="protein sequence ID" value="RNM34415.1"/>
    <property type="molecule type" value="Genomic_DNA"/>
</dbReference>
<sequence length="137" mass="15345">MARGYNVRSTWESESQFGFVAQDDGAVAFIRLLSNGIGKDKLPDEPTMTREQFEQVAIKWLKTADKELVDVPVRFDELALTVLCADRALIRHHINMLGMGENRHMQVTYQIHPCDMPPAHIPPMSPNCGEVLASLPA</sequence>
<name>A0A3N0IBP1_9ACTN</name>
<evidence type="ECO:0000313" key="1">
    <source>
        <dbReference type="EMBL" id="RNM34415.1"/>
    </source>
</evidence>